<evidence type="ECO:0000313" key="3">
    <source>
        <dbReference type="Proteomes" id="UP000886595"/>
    </source>
</evidence>
<protein>
    <submittedName>
        <fullName evidence="2">Uncharacterized protein</fullName>
    </submittedName>
</protein>
<organism evidence="2 3">
    <name type="scientific">Brassica carinata</name>
    <name type="common">Ethiopian mustard</name>
    <name type="synonym">Abyssinian cabbage</name>
    <dbReference type="NCBI Taxonomy" id="52824"/>
    <lineage>
        <taxon>Eukaryota</taxon>
        <taxon>Viridiplantae</taxon>
        <taxon>Streptophyta</taxon>
        <taxon>Embryophyta</taxon>
        <taxon>Tracheophyta</taxon>
        <taxon>Spermatophyta</taxon>
        <taxon>Magnoliopsida</taxon>
        <taxon>eudicotyledons</taxon>
        <taxon>Gunneridae</taxon>
        <taxon>Pentapetalae</taxon>
        <taxon>rosids</taxon>
        <taxon>malvids</taxon>
        <taxon>Brassicales</taxon>
        <taxon>Brassicaceae</taxon>
        <taxon>Brassiceae</taxon>
        <taxon>Brassica</taxon>
    </lineage>
</organism>
<dbReference type="AlphaFoldDB" id="A0A8X8BA41"/>
<keyword evidence="3" id="KW-1185">Reference proteome</keyword>
<feature type="compositionally biased region" description="Low complexity" evidence="1">
    <location>
        <begin position="40"/>
        <end position="61"/>
    </location>
</feature>
<evidence type="ECO:0000313" key="2">
    <source>
        <dbReference type="EMBL" id="KAG2330699.1"/>
    </source>
</evidence>
<accession>A0A8X8BA41</accession>
<sequence>MVVSVNPFAVLQQDEDPPSLQENSCHVEVNPPPPHDDSKLSLVVSSSVNSQSSPSQCFSKPQKSKKRKLAKRSPVSSGSPPLSLGERNPQ</sequence>
<evidence type="ECO:0000256" key="1">
    <source>
        <dbReference type="SAM" id="MobiDB-lite"/>
    </source>
</evidence>
<name>A0A8X8BA41_BRACI</name>
<reference evidence="2 3" key="1">
    <citation type="submission" date="2020-02" db="EMBL/GenBank/DDBJ databases">
        <authorList>
            <person name="Ma Q."/>
            <person name="Huang Y."/>
            <person name="Song X."/>
            <person name="Pei D."/>
        </authorList>
    </citation>
    <scope>NUCLEOTIDE SEQUENCE [LARGE SCALE GENOMIC DNA]</scope>
    <source>
        <strain evidence="2">Sxm20200214</strain>
        <tissue evidence="2">Leaf</tissue>
    </source>
</reference>
<feature type="region of interest" description="Disordered" evidence="1">
    <location>
        <begin position="1"/>
        <end position="90"/>
    </location>
</feature>
<comment type="caution">
    <text evidence="2">The sequence shown here is derived from an EMBL/GenBank/DDBJ whole genome shotgun (WGS) entry which is preliminary data.</text>
</comment>
<feature type="compositionally biased region" description="Low complexity" evidence="1">
    <location>
        <begin position="73"/>
        <end position="90"/>
    </location>
</feature>
<proteinExistence type="predicted"/>
<gene>
    <name evidence="2" type="ORF">Bca52824_001879</name>
</gene>
<dbReference type="Proteomes" id="UP000886595">
    <property type="component" value="Unassembled WGS sequence"/>
</dbReference>
<dbReference type="EMBL" id="JAAMPC010000001">
    <property type="protein sequence ID" value="KAG2330699.1"/>
    <property type="molecule type" value="Genomic_DNA"/>
</dbReference>
<feature type="compositionally biased region" description="Basic residues" evidence="1">
    <location>
        <begin position="62"/>
        <end position="71"/>
    </location>
</feature>